<name>A0ABU9HB02_9GAMM</name>
<dbReference type="Proteomes" id="UP001366060">
    <property type="component" value="Unassembled WGS sequence"/>
</dbReference>
<feature type="active site" evidence="9">
    <location>
        <position position="147"/>
    </location>
</feature>
<evidence type="ECO:0000256" key="8">
    <source>
        <dbReference type="ARBA" id="ARBA00023136"/>
    </source>
</evidence>
<dbReference type="GO" id="GO:0004190">
    <property type="term" value="F:aspartic-type endopeptidase activity"/>
    <property type="evidence" value="ECO:0007669"/>
    <property type="project" value="UniProtKB-EC"/>
</dbReference>
<dbReference type="EMBL" id="JBAKBA010000014">
    <property type="protein sequence ID" value="MEL0659057.1"/>
    <property type="molecule type" value="Genomic_DNA"/>
</dbReference>
<feature type="transmembrane region" description="Helical" evidence="9">
    <location>
        <begin position="105"/>
        <end position="128"/>
    </location>
</feature>
<feature type="transmembrane region" description="Helical" evidence="9">
    <location>
        <begin position="48"/>
        <end position="67"/>
    </location>
</feature>
<keyword evidence="2 9" id="KW-1003">Cell membrane</keyword>
<keyword evidence="4 9" id="KW-0812">Transmembrane</keyword>
<dbReference type="PANTHER" id="PTHR33695">
    <property type="entry name" value="LIPOPROTEIN SIGNAL PEPTIDASE"/>
    <property type="match status" value="1"/>
</dbReference>
<dbReference type="EC" id="3.4.23.36" evidence="9"/>
<sequence>MTQTSSPAILKPRSGLPWLWLTIVVLLIDQLTKYLTVEMLDLYQSYEVLSFFNFTYARNYGAAFSFLGDAGGWQKYLFSGIAFVVSAYLLYSMKTTSAKERWMNSAYALVLSGAIGNVLDRLIFGYVVDFLDFDLGFYRWPTFNVADIAIFIGAAMIIIDSLFWAEKREKQKIKDSSNDS</sequence>
<dbReference type="PANTHER" id="PTHR33695:SF1">
    <property type="entry name" value="LIPOPROTEIN SIGNAL PEPTIDASE"/>
    <property type="match status" value="1"/>
</dbReference>
<organism evidence="12 13">
    <name type="scientific">Psychromonas arctica</name>
    <dbReference type="NCBI Taxonomy" id="168275"/>
    <lineage>
        <taxon>Bacteria</taxon>
        <taxon>Pseudomonadati</taxon>
        <taxon>Pseudomonadota</taxon>
        <taxon>Gammaproteobacteria</taxon>
        <taxon>Alteromonadales</taxon>
        <taxon>Psychromonadaceae</taxon>
        <taxon>Psychromonas</taxon>
    </lineage>
</organism>
<evidence type="ECO:0000313" key="13">
    <source>
        <dbReference type="Proteomes" id="UP001366060"/>
    </source>
</evidence>
<gene>
    <name evidence="9 12" type="primary">lspA</name>
    <name evidence="12" type="ORF">V6255_07875</name>
</gene>
<evidence type="ECO:0000256" key="10">
    <source>
        <dbReference type="RuleBase" id="RU000594"/>
    </source>
</evidence>
<reference evidence="12 13" key="1">
    <citation type="submission" date="2024-02" db="EMBL/GenBank/DDBJ databases">
        <title>Bacteria isolated from the canopy kelp, Nereocystis luetkeana.</title>
        <authorList>
            <person name="Pfister C.A."/>
            <person name="Younker I.T."/>
            <person name="Light S.H."/>
        </authorList>
    </citation>
    <scope>NUCLEOTIDE SEQUENCE [LARGE SCALE GENOMIC DNA]</scope>
    <source>
        <strain evidence="12 13">TI.2.07</strain>
    </source>
</reference>
<evidence type="ECO:0000256" key="1">
    <source>
        <dbReference type="ARBA" id="ARBA00006139"/>
    </source>
</evidence>
<evidence type="ECO:0000256" key="2">
    <source>
        <dbReference type="ARBA" id="ARBA00022475"/>
    </source>
</evidence>
<evidence type="ECO:0000256" key="5">
    <source>
        <dbReference type="ARBA" id="ARBA00022750"/>
    </source>
</evidence>
<comment type="subcellular location">
    <subcellularLocation>
        <location evidence="9">Cell membrane</location>
        <topology evidence="9">Multi-pass membrane protein</topology>
    </subcellularLocation>
</comment>
<feature type="transmembrane region" description="Helical" evidence="9">
    <location>
        <begin position="18"/>
        <end position="36"/>
    </location>
</feature>
<dbReference type="Pfam" id="PF01252">
    <property type="entry name" value="Peptidase_A8"/>
    <property type="match status" value="1"/>
</dbReference>
<feature type="transmembrane region" description="Helical" evidence="9">
    <location>
        <begin position="148"/>
        <end position="165"/>
    </location>
</feature>
<dbReference type="NCBIfam" id="TIGR00077">
    <property type="entry name" value="lspA"/>
    <property type="match status" value="1"/>
</dbReference>
<dbReference type="InterPro" id="IPR001872">
    <property type="entry name" value="Peptidase_A8"/>
</dbReference>
<evidence type="ECO:0000313" key="12">
    <source>
        <dbReference type="EMBL" id="MEL0659057.1"/>
    </source>
</evidence>
<comment type="similarity">
    <text evidence="1 9 11">Belongs to the peptidase A8 family.</text>
</comment>
<keyword evidence="8 9" id="KW-0472">Membrane</keyword>
<dbReference type="PRINTS" id="PR00781">
    <property type="entry name" value="LIPOSIGPTASE"/>
</dbReference>
<comment type="caution">
    <text evidence="12">The sequence shown here is derived from an EMBL/GenBank/DDBJ whole genome shotgun (WGS) entry which is preliminary data.</text>
</comment>
<protein>
    <recommendedName>
        <fullName evidence="9">Lipoprotein signal peptidase</fullName>
        <ecNumber evidence="9">3.4.23.36</ecNumber>
    </recommendedName>
    <alternativeName>
        <fullName evidence="9">Prolipoprotein signal peptidase</fullName>
    </alternativeName>
    <alternativeName>
        <fullName evidence="9">Signal peptidase II</fullName>
        <shortName evidence="9">SPase II</shortName>
    </alternativeName>
</protein>
<keyword evidence="5 9" id="KW-0064">Aspartyl protease</keyword>
<keyword evidence="13" id="KW-1185">Reference proteome</keyword>
<comment type="pathway">
    <text evidence="9">Protein modification; lipoprotein biosynthesis (signal peptide cleavage).</text>
</comment>
<dbReference type="HAMAP" id="MF_00161">
    <property type="entry name" value="LspA"/>
    <property type="match status" value="1"/>
</dbReference>
<evidence type="ECO:0000256" key="9">
    <source>
        <dbReference type="HAMAP-Rule" id="MF_00161"/>
    </source>
</evidence>
<dbReference type="RefSeq" id="WP_341627652.1">
    <property type="nucleotide sequence ID" value="NZ_JBAKBA010000014.1"/>
</dbReference>
<accession>A0ABU9HB02</accession>
<dbReference type="PROSITE" id="PS00855">
    <property type="entry name" value="SPASE_II"/>
    <property type="match status" value="1"/>
</dbReference>
<feature type="transmembrane region" description="Helical" evidence="9">
    <location>
        <begin position="73"/>
        <end position="93"/>
    </location>
</feature>
<proteinExistence type="inferred from homology"/>
<keyword evidence="3 9" id="KW-0645">Protease</keyword>
<evidence type="ECO:0000256" key="11">
    <source>
        <dbReference type="RuleBase" id="RU004181"/>
    </source>
</evidence>
<comment type="function">
    <text evidence="9 10">This protein specifically catalyzes the removal of signal peptides from prolipoproteins.</text>
</comment>
<evidence type="ECO:0000256" key="4">
    <source>
        <dbReference type="ARBA" id="ARBA00022692"/>
    </source>
</evidence>
<keyword evidence="6 9" id="KW-0378">Hydrolase</keyword>
<comment type="catalytic activity">
    <reaction evidence="9 10">
        <text>Release of signal peptides from bacterial membrane prolipoproteins. Hydrolyzes -Xaa-Yaa-Zaa-|-(S,diacylglyceryl)Cys-, in which Xaa is hydrophobic (preferably Leu), and Yaa (Ala or Ser) and Zaa (Gly or Ala) have small, neutral side chains.</text>
        <dbReference type="EC" id="3.4.23.36"/>
    </reaction>
</comment>
<feature type="active site" evidence="9">
    <location>
        <position position="129"/>
    </location>
</feature>
<evidence type="ECO:0000256" key="7">
    <source>
        <dbReference type="ARBA" id="ARBA00022989"/>
    </source>
</evidence>
<evidence type="ECO:0000256" key="3">
    <source>
        <dbReference type="ARBA" id="ARBA00022670"/>
    </source>
</evidence>
<keyword evidence="7 9" id="KW-1133">Transmembrane helix</keyword>
<evidence type="ECO:0000256" key="6">
    <source>
        <dbReference type="ARBA" id="ARBA00022801"/>
    </source>
</evidence>